<reference evidence="2" key="1">
    <citation type="submission" date="2021-02" db="EMBL/GenBank/DDBJ databases">
        <authorList>
            <person name="Nowell W R."/>
        </authorList>
    </citation>
    <scope>NUCLEOTIDE SEQUENCE</scope>
</reference>
<accession>A0A814LL07</accession>
<feature type="chain" id="PRO_5032702582" evidence="1">
    <location>
        <begin position="19"/>
        <end position="118"/>
    </location>
</feature>
<comment type="caution">
    <text evidence="2">The sequence shown here is derived from an EMBL/GenBank/DDBJ whole genome shotgun (WGS) entry which is preliminary data.</text>
</comment>
<evidence type="ECO:0000313" key="2">
    <source>
        <dbReference type="EMBL" id="CAF1066806.1"/>
    </source>
</evidence>
<sequence>MLIYNCILLFIIIKNSLLTTLTKTYPTIDLKENIPINTNILELTNEVKDLKLVLLNLGGFETNLFTIKDQNLFTINEIDREKLIGEKKCFDRSYCLIELHILVNDGEQYWVIPIHIIE</sequence>
<proteinExistence type="predicted"/>
<dbReference type="EMBL" id="CAJNOU010000692">
    <property type="protein sequence ID" value="CAF1066806.1"/>
    <property type="molecule type" value="Genomic_DNA"/>
</dbReference>
<protein>
    <submittedName>
        <fullName evidence="2">Uncharacterized protein</fullName>
    </submittedName>
</protein>
<feature type="signal peptide" evidence="1">
    <location>
        <begin position="1"/>
        <end position="18"/>
    </location>
</feature>
<evidence type="ECO:0000313" key="3">
    <source>
        <dbReference type="Proteomes" id="UP000663889"/>
    </source>
</evidence>
<organism evidence="2 3">
    <name type="scientific">Rotaria sordida</name>
    <dbReference type="NCBI Taxonomy" id="392033"/>
    <lineage>
        <taxon>Eukaryota</taxon>
        <taxon>Metazoa</taxon>
        <taxon>Spiralia</taxon>
        <taxon>Gnathifera</taxon>
        <taxon>Rotifera</taxon>
        <taxon>Eurotatoria</taxon>
        <taxon>Bdelloidea</taxon>
        <taxon>Philodinida</taxon>
        <taxon>Philodinidae</taxon>
        <taxon>Rotaria</taxon>
    </lineage>
</organism>
<name>A0A814LL07_9BILA</name>
<dbReference type="Proteomes" id="UP000663889">
    <property type="component" value="Unassembled WGS sequence"/>
</dbReference>
<dbReference type="AlphaFoldDB" id="A0A814LL07"/>
<keyword evidence="1" id="KW-0732">Signal</keyword>
<gene>
    <name evidence="2" type="ORF">SEV965_LOCUS14142</name>
</gene>
<evidence type="ECO:0000256" key="1">
    <source>
        <dbReference type="SAM" id="SignalP"/>
    </source>
</evidence>